<keyword evidence="1" id="KW-0472">Membrane</keyword>
<keyword evidence="1" id="KW-0812">Transmembrane</keyword>
<dbReference type="EMBL" id="NAFL01000248">
    <property type="protein sequence ID" value="OSJ32581.1"/>
    <property type="molecule type" value="Genomic_DNA"/>
</dbReference>
<sequence>MAGGYFFVNVGITISANGILWTALGVFVFALVAPHFDRWARHLSSLKAPGVEVQLATISNTVKAVQPDSREQFLDEQILTSLEDFDQIIERDIAYIEHFQIANLEESAKQKPNSSSLEDGIRLKDRLRKLAQLQTVFNQIVSPLTRCVMNAIRNGYHIESARSDLRPVADQLTRIITLERPESNEGSDDINDERKKFWEKLRDMPDKFAPYADSGARSACSAAKTATIPDPMRQNCAMATCSALRGYQYFNDLPHLFVSRAFLLLFIGNDDLALRELQKARPGWKVDDIYSGYLMGRVSYYQGRPIEQYIETLENMKTVAKDRQEVIRTVTAACGAKCSPNVQRWAPILTARLRRAEYIALNFIAYGIAQDLAQGLKQAEPWRPIAEDYASQLMKYAESAVALEEGDRDSMLDTAAFVTIVSQAESKERNQKAVKDAVNKLATLVARAELRAANETNNKKTRLTLKEMRAHFASGKSLLED</sequence>
<organism evidence="2 3">
    <name type="scientific">Bradyrhizobium japonicum</name>
    <dbReference type="NCBI Taxonomy" id="375"/>
    <lineage>
        <taxon>Bacteria</taxon>
        <taxon>Pseudomonadati</taxon>
        <taxon>Pseudomonadota</taxon>
        <taxon>Alphaproteobacteria</taxon>
        <taxon>Hyphomicrobiales</taxon>
        <taxon>Nitrobacteraceae</taxon>
        <taxon>Bradyrhizobium</taxon>
    </lineage>
</organism>
<protein>
    <submittedName>
        <fullName evidence="2">Uncharacterized protein</fullName>
    </submittedName>
</protein>
<keyword evidence="1" id="KW-1133">Transmembrane helix</keyword>
<evidence type="ECO:0000256" key="1">
    <source>
        <dbReference type="SAM" id="Phobius"/>
    </source>
</evidence>
<feature type="transmembrane region" description="Helical" evidence="1">
    <location>
        <begin position="6"/>
        <end position="33"/>
    </location>
</feature>
<dbReference type="Proteomes" id="UP000193335">
    <property type="component" value="Unassembled WGS sequence"/>
</dbReference>
<evidence type="ECO:0000313" key="3">
    <source>
        <dbReference type="Proteomes" id="UP000193335"/>
    </source>
</evidence>
<proteinExistence type="predicted"/>
<dbReference type="AlphaFoldDB" id="A0A1Y2JNQ9"/>
<name>A0A1Y2JNQ9_BRAJP</name>
<evidence type="ECO:0000313" key="2">
    <source>
        <dbReference type="EMBL" id="OSJ32581.1"/>
    </source>
</evidence>
<comment type="caution">
    <text evidence="2">The sequence shown here is derived from an EMBL/GenBank/DDBJ whole genome shotgun (WGS) entry which is preliminary data.</text>
</comment>
<reference evidence="2 3" key="1">
    <citation type="submission" date="2017-03" db="EMBL/GenBank/DDBJ databases">
        <title>Whole genome sequences of fourteen strains of Bradyrhizobium canariense and one strain of Bradyrhizobium japonicum isolated from Lupinus (Papilionoideae: Genisteae) species in Algeria.</title>
        <authorList>
            <person name="Crovadore J."/>
            <person name="Chekireb D."/>
            <person name="Brachmann A."/>
            <person name="Chablais R."/>
            <person name="Cochard B."/>
            <person name="Lefort F."/>
        </authorList>
    </citation>
    <scope>NUCLEOTIDE SEQUENCE [LARGE SCALE GENOMIC DNA]</scope>
    <source>
        <strain evidence="2 3">UBMA197</strain>
    </source>
</reference>
<accession>A0A1Y2JNQ9</accession>
<gene>
    <name evidence="2" type="ORF">BSZ19_18700</name>
</gene>